<protein>
    <recommendedName>
        <fullName evidence="4">C3H1-type domain-containing protein</fullName>
    </recommendedName>
</protein>
<accession>A0A2Z6MYX7</accession>
<evidence type="ECO:0000313" key="6">
    <source>
        <dbReference type="Proteomes" id="UP000242715"/>
    </source>
</evidence>
<reference evidence="6" key="1">
    <citation type="journal article" date="2017" name="Front. Plant Sci.">
        <title>Climate Clever Clovers: New Paradigm to Reduce the Environmental Footprint of Ruminants by Breeding Low Methanogenic Forages Utilizing Haplotype Variation.</title>
        <authorList>
            <person name="Kaur P."/>
            <person name="Appels R."/>
            <person name="Bayer P.E."/>
            <person name="Keeble-Gagnere G."/>
            <person name="Wang J."/>
            <person name="Hirakawa H."/>
            <person name="Shirasawa K."/>
            <person name="Vercoe P."/>
            <person name="Stefanova K."/>
            <person name="Durmic Z."/>
            <person name="Nichols P."/>
            <person name="Revell C."/>
            <person name="Isobe S.N."/>
            <person name="Edwards D."/>
            <person name="Erskine W."/>
        </authorList>
    </citation>
    <scope>NUCLEOTIDE SEQUENCE [LARGE SCALE GENOMIC DNA]</scope>
    <source>
        <strain evidence="6">cv. Daliak</strain>
    </source>
</reference>
<gene>
    <name evidence="5" type="ORF">TSUD_209730</name>
</gene>
<evidence type="ECO:0000313" key="5">
    <source>
        <dbReference type="EMBL" id="GAU37684.1"/>
    </source>
</evidence>
<evidence type="ECO:0000256" key="3">
    <source>
        <dbReference type="SAM" id="Phobius"/>
    </source>
</evidence>
<dbReference type="OrthoDB" id="1928519at2759"/>
<keyword evidence="1" id="KW-0238">DNA-binding</keyword>
<dbReference type="PROSITE" id="PS50103">
    <property type="entry name" value="ZF_C3H1"/>
    <property type="match status" value="1"/>
</dbReference>
<proteinExistence type="predicted"/>
<sequence length="590" mass="63870">MLVTYQSMLAFWRLSNTSWEAKCCMVKLFLSDDYPSKVGLKSQDNLEGKAPSMLCSSTNEYVDLPPGFESSHFPNQSKVEFSHIPKITWECPLPFVFSSTWLVAAGEESREKEFQTLREIRVLEAVYPRQSAIPPSPSISLDVEEEDYDDNLTPLVPLIPIEEEESMATAVSPQPNGQSQNLHKYMSAPTSSRTISSDACVMPLAGVSSGSVADIAAASDVVAAILKSKEQGGLIDMDLLVKIFNDPKMIENLISEHGSKTATSNSVVTATSALKAAIPSVPMFTSTPDAAASRNTHTSSVGFSGLRPSTPSVSSLNHTSGKPETLFAPAIPSYSIVTSAYDKPATASVPLSRPVSGKPVSPSAFMPTPTPASHMPRPVNNDFHMSNGMPTALNLQPRPDSFLASAANRSASFTFASISSSEQSTVPLPPSIGNLHTVLNHTQTTASTKPYQTSTGSASSVKDANYYKNLIRQHGADGHDMQDSQIGTRRSNFQDKISVNNNNQGEVKFKSKKQCIYFNSSKGCRNGSDCPFQHDVSAQSEADNFLGGRSAKRFKFLLRSVLLDPVMWWFIHGVSTLTNGALIVNCSRKY</sequence>
<dbReference type="PANTHER" id="PTHR33400:SF9">
    <property type="entry name" value="C3H1-TYPE DOMAIN-CONTAINING PROTEIN"/>
    <property type="match status" value="1"/>
</dbReference>
<keyword evidence="2" id="KW-0862">Zinc</keyword>
<evidence type="ECO:0000256" key="2">
    <source>
        <dbReference type="PROSITE-ProRule" id="PRU00723"/>
    </source>
</evidence>
<dbReference type="EMBL" id="DF973684">
    <property type="protein sequence ID" value="GAU37684.1"/>
    <property type="molecule type" value="Genomic_DNA"/>
</dbReference>
<dbReference type="Proteomes" id="UP000242715">
    <property type="component" value="Unassembled WGS sequence"/>
</dbReference>
<feature type="domain" description="C3H1-type" evidence="4">
    <location>
        <begin position="509"/>
        <end position="537"/>
    </location>
</feature>
<keyword evidence="3" id="KW-0812">Transmembrane</keyword>
<dbReference type="GO" id="GO:0003677">
    <property type="term" value="F:DNA binding"/>
    <property type="evidence" value="ECO:0007669"/>
    <property type="project" value="UniProtKB-KW"/>
</dbReference>
<feature type="transmembrane region" description="Helical" evidence="3">
    <location>
        <begin position="566"/>
        <end position="584"/>
    </location>
</feature>
<keyword evidence="3" id="KW-0472">Membrane</keyword>
<feature type="zinc finger region" description="C3H1-type" evidence="2">
    <location>
        <begin position="509"/>
        <end position="537"/>
    </location>
</feature>
<evidence type="ECO:0000259" key="4">
    <source>
        <dbReference type="PROSITE" id="PS50103"/>
    </source>
</evidence>
<dbReference type="GO" id="GO:0008270">
    <property type="term" value="F:zinc ion binding"/>
    <property type="evidence" value="ECO:0007669"/>
    <property type="project" value="UniProtKB-KW"/>
</dbReference>
<keyword evidence="6" id="KW-1185">Reference proteome</keyword>
<keyword evidence="2" id="KW-0863">Zinc-finger</keyword>
<keyword evidence="2" id="KW-0479">Metal-binding</keyword>
<dbReference type="AlphaFoldDB" id="A0A2Z6MYX7"/>
<organism evidence="5 6">
    <name type="scientific">Trifolium subterraneum</name>
    <name type="common">Subterranean clover</name>
    <dbReference type="NCBI Taxonomy" id="3900"/>
    <lineage>
        <taxon>Eukaryota</taxon>
        <taxon>Viridiplantae</taxon>
        <taxon>Streptophyta</taxon>
        <taxon>Embryophyta</taxon>
        <taxon>Tracheophyta</taxon>
        <taxon>Spermatophyta</taxon>
        <taxon>Magnoliopsida</taxon>
        <taxon>eudicotyledons</taxon>
        <taxon>Gunneridae</taxon>
        <taxon>Pentapetalae</taxon>
        <taxon>rosids</taxon>
        <taxon>fabids</taxon>
        <taxon>Fabales</taxon>
        <taxon>Fabaceae</taxon>
        <taxon>Papilionoideae</taxon>
        <taxon>50 kb inversion clade</taxon>
        <taxon>NPAAA clade</taxon>
        <taxon>Hologalegina</taxon>
        <taxon>IRL clade</taxon>
        <taxon>Trifolieae</taxon>
        <taxon>Trifolium</taxon>
    </lineage>
</organism>
<evidence type="ECO:0000256" key="1">
    <source>
        <dbReference type="ARBA" id="ARBA00023125"/>
    </source>
</evidence>
<keyword evidence="3" id="KW-1133">Transmembrane helix</keyword>
<dbReference type="PANTHER" id="PTHR33400">
    <property type="entry name" value="ZINC FINGER CCCH DOMAIN-CONTAINING PROTEIN 6-RELATED"/>
    <property type="match status" value="1"/>
</dbReference>
<name>A0A2Z6MYX7_TRISU</name>
<dbReference type="InterPro" id="IPR000571">
    <property type="entry name" value="Znf_CCCH"/>
</dbReference>